<dbReference type="STRING" id="641691.SAMN05421636_105252"/>
<dbReference type="Gene3D" id="2.60.120.10">
    <property type="entry name" value="Jelly Rolls"/>
    <property type="match status" value="1"/>
</dbReference>
<dbReference type="InterPro" id="IPR014710">
    <property type="entry name" value="RmlC-like_jellyroll"/>
</dbReference>
<comment type="caution">
    <text evidence="1">Lacks conserved residue(s) required for the propagation of feature annotation.</text>
</comment>
<evidence type="ECO:0000256" key="1">
    <source>
        <dbReference type="PROSITE-ProRule" id="PRU00169"/>
    </source>
</evidence>
<evidence type="ECO:0000259" key="2">
    <source>
        <dbReference type="PROSITE" id="PS50110"/>
    </source>
</evidence>
<dbReference type="Proteomes" id="UP000199109">
    <property type="component" value="Unassembled WGS sequence"/>
</dbReference>
<dbReference type="RefSeq" id="WP_317040754.1">
    <property type="nucleotide sequence ID" value="NZ_FNAO01000005.1"/>
</dbReference>
<protein>
    <submittedName>
        <fullName evidence="3">Cyclic nucleotide-binding domain-containing protein</fullName>
    </submittedName>
</protein>
<proteinExistence type="predicted"/>
<dbReference type="CDD" id="cd00038">
    <property type="entry name" value="CAP_ED"/>
    <property type="match status" value="1"/>
</dbReference>
<dbReference type="SMART" id="SM00100">
    <property type="entry name" value="cNMP"/>
    <property type="match status" value="1"/>
</dbReference>
<reference evidence="3 4" key="1">
    <citation type="submission" date="2016-10" db="EMBL/GenBank/DDBJ databases">
        <authorList>
            <person name="de Groot N.N."/>
        </authorList>
    </citation>
    <scope>NUCLEOTIDE SEQUENCE [LARGE SCALE GENOMIC DNA]</scope>
    <source>
        <strain evidence="3 4">DSM 23421</strain>
    </source>
</reference>
<evidence type="ECO:0000313" key="4">
    <source>
        <dbReference type="Proteomes" id="UP000199109"/>
    </source>
</evidence>
<dbReference type="InterPro" id="IPR001789">
    <property type="entry name" value="Sig_transdc_resp-reg_receiver"/>
</dbReference>
<evidence type="ECO:0000313" key="3">
    <source>
        <dbReference type="EMBL" id="SDE48923.1"/>
    </source>
</evidence>
<dbReference type="GO" id="GO:0000160">
    <property type="term" value="P:phosphorelay signal transduction system"/>
    <property type="evidence" value="ECO:0007669"/>
    <property type="project" value="InterPro"/>
</dbReference>
<dbReference type="PROSITE" id="PS50110">
    <property type="entry name" value="RESPONSE_REGULATORY"/>
    <property type="match status" value="1"/>
</dbReference>
<sequence>MQTAFHGIMGAGDYLTKPFEESELNGAIESRLAKMAILNDNPNKNLPTAISKKTIHDLTNCIDDNGQREEFKSGKTVYREGTYSNTYLVTHGIVKRHELDRNGKELITGIFSADDFFGFGSFVPNSSHSDYATAMVVTVVVGIPAQTLKSLLEQNPDLILKLIQFLSENLTNAKTQLLKMA</sequence>
<keyword evidence="4" id="KW-1185">Reference proteome</keyword>
<dbReference type="EMBL" id="FNAO01000005">
    <property type="protein sequence ID" value="SDE48923.1"/>
    <property type="molecule type" value="Genomic_DNA"/>
</dbReference>
<dbReference type="InterPro" id="IPR000595">
    <property type="entry name" value="cNMP-bd_dom"/>
</dbReference>
<dbReference type="SUPFAM" id="SSF51206">
    <property type="entry name" value="cAMP-binding domain-like"/>
    <property type="match status" value="1"/>
</dbReference>
<dbReference type="Pfam" id="PF00027">
    <property type="entry name" value="cNMP_binding"/>
    <property type="match status" value="1"/>
</dbReference>
<organism evidence="3 4">
    <name type="scientific">Pricia antarctica</name>
    <dbReference type="NCBI Taxonomy" id="641691"/>
    <lineage>
        <taxon>Bacteria</taxon>
        <taxon>Pseudomonadati</taxon>
        <taxon>Bacteroidota</taxon>
        <taxon>Flavobacteriia</taxon>
        <taxon>Flavobacteriales</taxon>
        <taxon>Flavobacteriaceae</taxon>
        <taxon>Pricia</taxon>
    </lineage>
</organism>
<dbReference type="InterPro" id="IPR018490">
    <property type="entry name" value="cNMP-bd_dom_sf"/>
</dbReference>
<dbReference type="AlphaFoldDB" id="A0A1G7DBP5"/>
<feature type="domain" description="Response regulatory" evidence="2">
    <location>
        <begin position="1"/>
        <end position="32"/>
    </location>
</feature>
<name>A0A1G7DBP5_9FLAO</name>
<accession>A0A1G7DBP5</accession>
<gene>
    <name evidence="3" type="ORF">SAMN05421636_105252</name>
</gene>